<protein>
    <submittedName>
        <fullName evidence="1">Uncharacterized protein</fullName>
    </submittedName>
</protein>
<dbReference type="SUPFAM" id="SSF50249">
    <property type="entry name" value="Nucleic acid-binding proteins"/>
    <property type="match status" value="1"/>
</dbReference>
<sequence>MSVLFQLMVNRMVPTGWVFGKLELVECYFEEWYYLDCKTCVKKVITLDDNMFRCDFSIKNYSYSVKRFRFVGNIVDYTSNASLLLWDREVVQLTGKKVTDVVGNLQWITFLGKLKSNLTLDHKFCSSDVKLSDILFGSNIAEVTDKGFVSPDLFVVTKENVNEWIAEGNVKRCLDLEFDNCDDIRVGQIKKKKKENVIEDDDEDLISNSQEIALGD</sequence>
<dbReference type="EMBL" id="PNBA02000010">
    <property type="protein sequence ID" value="KAG6411812.1"/>
    <property type="molecule type" value="Genomic_DNA"/>
</dbReference>
<reference evidence="1" key="2">
    <citation type="submission" date="2020-08" db="EMBL/GenBank/DDBJ databases">
        <title>Plant Genome Project.</title>
        <authorList>
            <person name="Zhang R.-G."/>
        </authorList>
    </citation>
    <scope>NUCLEOTIDE SEQUENCE</scope>
    <source>
        <strain evidence="1">Huo1</strain>
        <tissue evidence="1">Leaf</tissue>
    </source>
</reference>
<proteinExistence type="predicted"/>
<comment type="caution">
    <text evidence="1">The sequence shown here is derived from an EMBL/GenBank/DDBJ whole genome shotgun (WGS) entry which is preliminary data.</text>
</comment>
<dbReference type="AlphaFoldDB" id="A0A8X8ZND9"/>
<reference evidence="1" key="1">
    <citation type="submission" date="2018-01" db="EMBL/GenBank/DDBJ databases">
        <authorList>
            <person name="Mao J.F."/>
        </authorList>
    </citation>
    <scope>NUCLEOTIDE SEQUENCE</scope>
    <source>
        <strain evidence="1">Huo1</strain>
        <tissue evidence="1">Leaf</tissue>
    </source>
</reference>
<dbReference type="Gene3D" id="2.40.50.140">
    <property type="entry name" value="Nucleic acid-binding proteins"/>
    <property type="match status" value="1"/>
</dbReference>
<evidence type="ECO:0000313" key="2">
    <source>
        <dbReference type="Proteomes" id="UP000298416"/>
    </source>
</evidence>
<dbReference type="InterPro" id="IPR012340">
    <property type="entry name" value="NA-bd_OB-fold"/>
</dbReference>
<accession>A0A8X8ZND9</accession>
<evidence type="ECO:0000313" key="1">
    <source>
        <dbReference type="EMBL" id="KAG6411812.1"/>
    </source>
</evidence>
<gene>
    <name evidence="1" type="ORF">SASPL_129896</name>
</gene>
<keyword evidence="2" id="KW-1185">Reference proteome</keyword>
<name>A0A8X8ZND9_SALSN</name>
<dbReference type="Proteomes" id="UP000298416">
    <property type="component" value="Unassembled WGS sequence"/>
</dbReference>
<organism evidence="1">
    <name type="scientific">Salvia splendens</name>
    <name type="common">Scarlet sage</name>
    <dbReference type="NCBI Taxonomy" id="180675"/>
    <lineage>
        <taxon>Eukaryota</taxon>
        <taxon>Viridiplantae</taxon>
        <taxon>Streptophyta</taxon>
        <taxon>Embryophyta</taxon>
        <taxon>Tracheophyta</taxon>
        <taxon>Spermatophyta</taxon>
        <taxon>Magnoliopsida</taxon>
        <taxon>eudicotyledons</taxon>
        <taxon>Gunneridae</taxon>
        <taxon>Pentapetalae</taxon>
        <taxon>asterids</taxon>
        <taxon>lamiids</taxon>
        <taxon>Lamiales</taxon>
        <taxon>Lamiaceae</taxon>
        <taxon>Nepetoideae</taxon>
        <taxon>Mentheae</taxon>
        <taxon>Salviinae</taxon>
        <taxon>Salvia</taxon>
        <taxon>Salvia subgen. Calosphace</taxon>
        <taxon>core Calosphace</taxon>
    </lineage>
</organism>